<dbReference type="Gene3D" id="2.40.170.20">
    <property type="entry name" value="TonB-dependent receptor, beta-barrel domain"/>
    <property type="match status" value="1"/>
</dbReference>
<dbReference type="EMBL" id="JACCKA010000001">
    <property type="protein sequence ID" value="NZA24783.1"/>
    <property type="molecule type" value="Genomic_DNA"/>
</dbReference>
<dbReference type="AlphaFoldDB" id="A0A853J6W1"/>
<keyword evidence="13" id="KW-1185">Reference proteome</keyword>
<feature type="domain" description="TonB-dependent receptor plug" evidence="11">
    <location>
        <begin position="34"/>
        <end position="143"/>
    </location>
</feature>
<protein>
    <submittedName>
        <fullName evidence="12">TonB-dependent receptor</fullName>
    </submittedName>
</protein>
<keyword evidence="6 8" id="KW-0472">Membrane</keyword>
<accession>A0A853J6W1</accession>
<evidence type="ECO:0000256" key="6">
    <source>
        <dbReference type="ARBA" id="ARBA00023136"/>
    </source>
</evidence>
<dbReference type="InterPro" id="IPR012910">
    <property type="entry name" value="Plug_dom"/>
</dbReference>
<evidence type="ECO:0000256" key="7">
    <source>
        <dbReference type="ARBA" id="ARBA00023237"/>
    </source>
</evidence>
<keyword evidence="4 8" id="KW-0812">Transmembrane</keyword>
<sequence>MLAAAQEAPDAAEEAVTLDRIQVTGSRILVPGLETSSPVMSVERDDFLRTQPAAVEEFVRQLPSVVPGMGPGTNNGTAGAAEIDLRGLGSNRTLVLIDGRRPVPYDLGGVIDTNTIPLALLQGVDILTGGASVVYGADAVSGVANFLLRRNFEGIELTNSYGQSGQGDASRLRTELTMGANLADGRGNAVLSVGYTKVDPLLMADRSYSQTGFSSASGAVQGSSTTVPSVIIAPGLVGQIDPDTGAISGAISTYNFNPLNYFQTALDRYQATALGHFEVSRHAEAYAELRYVRSRVDALAAPSGLFFESLDVPVGNPFIPEPARQQLCQAYGIAAADCVAGSETLFENLTIGRRMTELGPRRNDHDTKTFQVTAGLRGDIGDSWRYDGYWSHGESDQFQRRGNWGSLSKTQQALLAIDPDACLDTSNNCVPLDIWGPEGSITPEMLDFINLSAFLGLRVRQTNAAFNVSGELGGARSPWSYLPVGVATGVEYRKVKAGTFADAASQIDSEVMGTGAPRPDREGSFALNEAYLEMIAPLVNERPGIHSLSLELGYRHSDFKTSSGTGSDYGSYKYGMEWAPMESLRLRGMFQRATRAPNVDELFQPAVTGLDNLDVDPCGGGAIDPSQANTPGTLANLCRLTGVPESFIGSLPQPSAGQVNVLTAGNLSLAPELADTATLGVVWAPTANFALTADYWQIDIEDAISEPEVDDILSGCYDTAFNPGLEFNEFCALVRRSLVTGTFNGATAPGIVLETTNQGRLKRAGFDVGVRYGFDLPSHYGRLNLSFDATKVTRNRQQATPVSIDRDCLGYYSISCTPSHEFKSILRTTWSVDDLALSLNWRYTSAIEVEPGSGNWFEDYRRIPAYSYFDFSANYKTPFNAEISLSVNNLLDKRPPIVGNTIGATSENSGNTYPQFYDVLGRYVTLGATFRFD</sequence>
<dbReference type="InterPro" id="IPR000531">
    <property type="entry name" value="Beta-barrel_TonB"/>
</dbReference>
<evidence type="ECO:0000259" key="11">
    <source>
        <dbReference type="Pfam" id="PF07715"/>
    </source>
</evidence>
<dbReference type="Proteomes" id="UP000578091">
    <property type="component" value="Unassembled WGS sequence"/>
</dbReference>
<dbReference type="Gene3D" id="2.170.130.10">
    <property type="entry name" value="TonB-dependent receptor, plug domain"/>
    <property type="match status" value="1"/>
</dbReference>
<evidence type="ECO:0000256" key="4">
    <source>
        <dbReference type="ARBA" id="ARBA00022692"/>
    </source>
</evidence>
<evidence type="ECO:0000256" key="1">
    <source>
        <dbReference type="ARBA" id="ARBA00004571"/>
    </source>
</evidence>
<dbReference type="Pfam" id="PF00593">
    <property type="entry name" value="TonB_dep_Rec_b-barrel"/>
    <property type="match status" value="1"/>
</dbReference>
<keyword evidence="5 9" id="KW-0798">TonB box</keyword>
<dbReference type="PANTHER" id="PTHR47234:SF2">
    <property type="entry name" value="TONB-DEPENDENT RECEPTOR"/>
    <property type="match status" value="1"/>
</dbReference>
<evidence type="ECO:0000313" key="12">
    <source>
        <dbReference type="EMBL" id="NZA24783.1"/>
    </source>
</evidence>
<evidence type="ECO:0000256" key="3">
    <source>
        <dbReference type="ARBA" id="ARBA00022452"/>
    </source>
</evidence>
<dbReference type="InterPro" id="IPR039426">
    <property type="entry name" value="TonB-dep_rcpt-like"/>
</dbReference>
<gene>
    <name evidence="12" type="ORF">H0E84_00135</name>
</gene>
<evidence type="ECO:0000313" key="13">
    <source>
        <dbReference type="Proteomes" id="UP000578091"/>
    </source>
</evidence>
<evidence type="ECO:0000259" key="10">
    <source>
        <dbReference type="Pfam" id="PF00593"/>
    </source>
</evidence>
<keyword evidence="2 8" id="KW-0813">Transport</keyword>
<evidence type="ECO:0000256" key="2">
    <source>
        <dbReference type="ARBA" id="ARBA00022448"/>
    </source>
</evidence>
<evidence type="ECO:0000256" key="8">
    <source>
        <dbReference type="PROSITE-ProRule" id="PRU01360"/>
    </source>
</evidence>
<keyword evidence="7 8" id="KW-0998">Cell outer membrane</keyword>
<comment type="similarity">
    <text evidence="8 9">Belongs to the TonB-dependent receptor family.</text>
</comment>
<proteinExistence type="inferred from homology"/>
<comment type="subcellular location">
    <subcellularLocation>
        <location evidence="1 8">Cell outer membrane</location>
        <topology evidence="1 8">Multi-pass membrane protein</topology>
    </subcellularLocation>
</comment>
<dbReference type="InterPro" id="IPR036942">
    <property type="entry name" value="Beta-barrel_TonB_sf"/>
</dbReference>
<name>A0A853J6W1_9GAMM</name>
<comment type="caution">
    <text evidence="12">The sequence shown here is derived from an EMBL/GenBank/DDBJ whole genome shotgun (WGS) entry which is preliminary data.</text>
</comment>
<dbReference type="InterPro" id="IPR037066">
    <property type="entry name" value="Plug_dom_sf"/>
</dbReference>
<evidence type="ECO:0000256" key="5">
    <source>
        <dbReference type="ARBA" id="ARBA00023077"/>
    </source>
</evidence>
<dbReference type="GO" id="GO:0009279">
    <property type="term" value="C:cell outer membrane"/>
    <property type="evidence" value="ECO:0007669"/>
    <property type="project" value="UniProtKB-SubCell"/>
</dbReference>
<dbReference type="PANTHER" id="PTHR47234">
    <property type="match status" value="1"/>
</dbReference>
<keyword evidence="12" id="KW-0675">Receptor</keyword>
<evidence type="ECO:0000256" key="9">
    <source>
        <dbReference type="RuleBase" id="RU003357"/>
    </source>
</evidence>
<dbReference type="Pfam" id="PF07715">
    <property type="entry name" value="Plug"/>
    <property type="match status" value="1"/>
</dbReference>
<organism evidence="12 13">
    <name type="scientific">Luteimonas salinisoli</name>
    <dbReference type="NCBI Taxonomy" id="2752307"/>
    <lineage>
        <taxon>Bacteria</taxon>
        <taxon>Pseudomonadati</taxon>
        <taxon>Pseudomonadota</taxon>
        <taxon>Gammaproteobacteria</taxon>
        <taxon>Lysobacterales</taxon>
        <taxon>Lysobacteraceae</taxon>
        <taxon>Luteimonas</taxon>
    </lineage>
</organism>
<dbReference type="SUPFAM" id="SSF56935">
    <property type="entry name" value="Porins"/>
    <property type="match status" value="1"/>
</dbReference>
<feature type="domain" description="TonB-dependent receptor-like beta-barrel" evidence="10">
    <location>
        <begin position="361"/>
        <end position="890"/>
    </location>
</feature>
<reference evidence="12 13" key="1">
    <citation type="submission" date="2020-07" db="EMBL/GenBank/DDBJ databases">
        <title>Luteimonas sp. SJ-92.</title>
        <authorList>
            <person name="Huang X.-X."/>
            <person name="Xu L."/>
            <person name="Sun J.-Q."/>
        </authorList>
    </citation>
    <scope>NUCLEOTIDE SEQUENCE [LARGE SCALE GENOMIC DNA]</scope>
    <source>
        <strain evidence="12 13">SJ-92</strain>
    </source>
</reference>
<keyword evidence="3 8" id="KW-1134">Transmembrane beta strand</keyword>
<dbReference type="PROSITE" id="PS52016">
    <property type="entry name" value="TONB_DEPENDENT_REC_3"/>
    <property type="match status" value="1"/>
</dbReference>